<accession>A0AAI8QCV4</accession>
<protein>
    <recommendedName>
        <fullName evidence="4">Rap1a immunity protein domain-containing protein</fullName>
    </recommendedName>
</protein>
<dbReference type="PROSITE" id="PS51257">
    <property type="entry name" value="PROKAR_LIPOPROTEIN"/>
    <property type="match status" value="1"/>
</dbReference>
<proteinExistence type="predicted"/>
<keyword evidence="1" id="KW-0732">Signal</keyword>
<dbReference type="EMBL" id="AP012279">
    <property type="protein sequence ID" value="BAL76796.1"/>
    <property type="molecule type" value="Genomic_DNA"/>
</dbReference>
<reference evidence="2 3" key="1">
    <citation type="journal article" date="2012" name="Microbes Environ.">
        <title>Complete genome sequence of Bradyrhizobium sp. S23321: insights into symbiosis evolution in soil oligotrophs.</title>
        <authorList>
            <person name="Okubo T."/>
            <person name="Tsukui T."/>
            <person name="Maita H."/>
            <person name="Okamoto S."/>
            <person name="Oshima K."/>
            <person name="Fujisawa T."/>
            <person name="Saito A."/>
            <person name="Futamata H."/>
            <person name="Hattori R."/>
            <person name="Shimomura Y."/>
            <person name="Haruta S."/>
            <person name="Morimoto S."/>
            <person name="Wang Y."/>
            <person name="Sakai Y."/>
            <person name="Hattori M."/>
            <person name="Aizawa S."/>
            <person name="Nagashima K.V.P."/>
            <person name="Masuda S."/>
            <person name="Hattori T."/>
            <person name="Yamashita A."/>
            <person name="Bao Z."/>
            <person name="Hayatsu M."/>
            <person name="Kajiya-Kanegae H."/>
            <person name="Yoshinaga I."/>
            <person name="Sakamoto K."/>
            <person name="Toyota K."/>
            <person name="Nakao M."/>
            <person name="Kohara M."/>
            <person name="Anda M."/>
            <person name="Niwa R."/>
            <person name="Jung-Hwan P."/>
            <person name="Sameshima-Saito R."/>
            <person name="Tokuda S."/>
            <person name="Yamamoto S."/>
            <person name="Yamamoto S."/>
            <person name="Yokoyama T."/>
            <person name="Akutsu T."/>
            <person name="Nakamura Y."/>
            <person name="Nakahira-Yanaka Y."/>
            <person name="Takada Hoshino Y."/>
            <person name="Hirakawa H."/>
            <person name="Mitsui H."/>
            <person name="Terasawa K."/>
            <person name="Itakura M."/>
            <person name="Sato S."/>
            <person name="Ikeda-Ohtsubo W."/>
            <person name="Sakakura N."/>
            <person name="Kaminuma E."/>
            <person name="Minamisawa K."/>
        </authorList>
    </citation>
    <scope>NUCLEOTIDE SEQUENCE [LARGE SCALE GENOMIC DNA]</scope>
    <source>
        <strain evidence="2 3">S23321</strain>
    </source>
</reference>
<evidence type="ECO:0000313" key="3">
    <source>
        <dbReference type="Proteomes" id="UP000007886"/>
    </source>
</evidence>
<dbReference type="KEGG" id="brs:S23_35970"/>
<dbReference type="Proteomes" id="UP000007886">
    <property type="component" value="Chromosome"/>
</dbReference>
<dbReference type="AlphaFoldDB" id="A0AAI8QCV4"/>
<feature type="signal peptide" evidence="1">
    <location>
        <begin position="1"/>
        <end position="19"/>
    </location>
</feature>
<evidence type="ECO:0008006" key="4">
    <source>
        <dbReference type="Google" id="ProtNLM"/>
    </source>
</evidence>
<gene>
    <name evidence="2" type="ORF">S23_35970</name>
</gene>
<feature type="chain" id="PRO_5042593766" description="Rap1a immunity protein domain-containing protein" evidence="1">
    <location>
        <begin position="20"/>
        <end position="109"/>
    </location>
</feature>
<name>A0AAI8QCV4_9BRAD</name>
<keyword evidence="3" id="KW-1185">Reference proteome</keyword>
<evidence type="ECO:0000256" key="1">
    <source>
        <dbReference type="SAM" id="SignalP"/>
    </source>
</evidence>
<sequence>MKIVAVIAFLLLLPTPLRAGATIVGAGSQSCSAWTNRTKNAIVKGAFESWVMGFVSGLNVSGDREIVGGGDYTAIVAWMDQRCRSRPTDQIGIAALDLAMELAGNAAKR</sequence>
<organism evidence="2 3">
    <name type="scientific">Bradyrhizobium cosmicum</name>
    <dbReference type="NCBI Taxonomy" id="1404864"/>
    <lineage>
        <taxon>Bacteria</taxon>
        <taxon>Pseudomonadati</taxon>
        <taxon>Pseudomonadota</taxon>
        <taxon>Alphaproteobacteria</taxon>
        <taxon>Hyphomicrobiales</taxon>
        <taxon>Nitrobacteraceae</taxon>
        <taxon>Bradyrhizobium</taxon>
    </lineage>
</organism>
<evidence type="ECO:0000313" key="2">
    <source>
        <dbReference type="EMBL" id="BAL76796.1"/>
    </source>
</evidence>